<reference evidence="5 6" key="1">
    <citation type="submission" date="2016-10" db="EMBL/GenBank/DDBJ databases">
        <authorList>
            <person name="de Groot N.N."/>
        </authorList>
    </citation>
    <scope>NUCLEOTIDE SEQUENCE [LARGE SCALE GENOMIC DNA]</scope>
    <source>
        <strain evidence="5 6">DSM 44993</strain>
    </source>
</reference>
<evidence type="ECO:0000313" key="6">
    <source>
        <dbReference type="Proteomes" id="UP000198582"/>
    </source>
</evidence>
<feature type="domain" description="HpcH/HpaI aldolase/citrate lyase" evidence="4">
    <location>
        <begin position="9"/>
        <end position="199"/>
    </location>
</feature>
<dbReference type="Gene3D" id="3.20.20.60">
    <property type="entry name" value="Phosphoenolpyruvate-binding domains"/>
    <property type="match status" value="1"/>
</dbReference>
<gene>
    <name evidence="5" type="ORF">SAMN04489732_102406</name>
</gene>
<dbReference type="GO" id="GO:0046872">
    <property type="term" value="F:metal ion binding"/>
    <property type="evidence" value="ECO:0007669"/>
    <property type="project" value="UniProtKB-KW"/>
</dbReference>
<proteinExistence type="inferred from homology"/>
<dbReference type="AlphaFoldDB" id="A0A1H8T2Z9"/>
<dbReference type="GO" id="GO:0005737">
    <property type="term" value="C:cytoplasm"/>
    <property type="evidence" value="ECO:0007669"/>
    <property type="project" value="TreeGrafter"/>
</dbReference>
<evidence type="ECO:0000256" key="2">
    <source>
        <dbReference type="ARBA" id="ARBA00022723"/>
    </source>
</evidence>
<dbReference type="PANTHER" id="PTHR30502:SF0">
    <property type="entry name" value="PHOSPHOENOLPYRUVATE CARBOXYLASE FAMILY PROTEIN"/>
    <property type="match status" value="1"/>
</dbReference>
<accession>A0A1H8T2Z9</accession>
<dbReference type="EMBL" id="FOEF01000002">
    <property type="protein sequence ID" value="SEO85351.1"/>
    <property type="molecule type" value="Genomic_DNA"/>
</dbReference>
<dbReference type="Pfam" id="PF03328">
    <property type="entry name" value="HpcH_HpaI"/>
    <property type="match status" value="1"/>
</dbReference>
<evidence type="ECO:0000259" key="4">
    <source>
        <dbReference type="Pfam" id="PF03328"/>
    </source>
</evidence>
<dbReference type="OrthoDB" id="3353438at2"/>
<dbReference type="Proteomes" id="UP000198582">
    <property type="component" value="Unassembled WGS sequence"/>
</dbReference>
<keyword evidence="3" id="KW-0456">Lyase</keyword>
<sequence>MPPVPADRRYAVWLSDPGFAAAEIARGIGYGAAVLDIEHGAFDLADLERFVPFLRSLGLEVLAKVLGPERGPIQQALDFGADAVVIPHVENAAHAKAVTAFAKFPPLGDRSFAGGRTTAYGGFTDEWVAEQDRRTRCLPMIEDAGALEDVAEILALDTVDGVFVGPSDLSLRRERGAYTRAEGDFADLRRVADAARAAGKPWVLPAWSRAEKEFALRHGAGQLALTMQHGALAAGLTAAFEETAALQESTAAE</sequence>
<dbReference type="RefSeq" id="WP_091613918.1">
    <property type="nucleotide sequence ID" value="NZ_FOEF01000002.1"/>
</dbReference>
<keyword evidence="2" id="KW-0479">Metal-binding</keyword>
<dbReference type="InterPro" id="IPR040442">
    <property type="entry name" value="Pyrv_kinase-like_dom_sf"/>
</dbReference>
<dbReference type="SUPFAM" id="SSF51621">
    <property type="entry name" value="Phosphoenolpyruvate/pyruvate domain"/>
    <property type="match status" value="1"/>
</dbReference>
<dbReference type="InterPro" id="IPR015813">
    <property type="entry name" value="Pyrv/PenolPyrv_kinase-like_dom"/>
</dbReference>
<evidence type="ECO:0000256" key="1">
    <source>
        <dbReference type="ARBA" id="ARBA00005568"/>
    </source>
</evidence>
<name>A0A1H8T2Z9_9PSEU</name>
<dbReference type="GO" id="GO:0016832">
    <property type="term" value="F:aldehyde-lyase activity"/>
    <property type="evidence" value="ECO:0007669"/>
    <property type="project" value="TreeGrafter"/>
</dbReference>
<evidence type="ECO:0000256" key="3">
    <source>
        <dbReference type="ARBA" id="ARBA00023239"/>
    </source>
</evidence>
<dbReference type="PANTHER" id="PTHR30502">
    <property type="entry name" value="2-KETO-3-DEOXY-L-RHAMNONATE ALDOLASE"/>
    <property type="match status" value="1"/>
</dbReference>
<dbReference type="InterPro" id="IPR005000">
    <property type="entry name" value="Aldolase/citrate-lyase_domain"/>
</dbReference>
<keyword evidence="6" id="KW-1185">Reference proteome</keyword>
<comment type="similarity">
    <text evidence="1">Belongs to the HpcH/HpaI aldolase family.</text>
</comment>
<protein>
    <submittedName>
        <fullName evidence="5">4-hydroxy-2-oxoheptanedioate aldolase</fullName>
    </submittedName>
</protein>
<organism evidence="5 6">
    <name type="scientific">Amycolatopsis saalfeldensis</name>
    <dbReference type="NCBI Taxonomy" id="394193"/>
    <lineage>
        <taxon>Bacteria</taxon>
        <taxon>Bacillati</taxon>
        <taxon>Actinomycetota</taxon>
        <taxon>Actinomycetes</taxon>
        <taxon>Pseudonocardiales</taxon>
        <taxon>Pseudonocardiaceae</taxon>
        <taxon>Amycolatopsis</taxon>
    </lineage>
</organism>
<evidence type="ECO:0000313" key="5">
    <source>
        <dbReference type="EMBL" id="SEO85351.1"/>
    </source>
</evidence>
<dbReference type="STRING" id="394193.SAMN04489732_102406"/>
<dbReference type="InterPro" id="IPR050251">
    <property type="entry name" value="HpcH-HpaI_aldolase"/>
</dbReference>